<reference evidence="1 2" key="1">
    <citation type="submission" date="2024-01" db="EMBL/GenBank/DDBJ databases">
        <title>The genomes of 5 underutilized Papilionoideae crops provide insights into root nodulation and disease resistanc.</title>
        <authorList>
            <person name="Jiang F."/>
        </authorList>
    </citation>
    <scope>NUCLEOTIDE SEQUENCE [LARGE SCALE GENOMIC DNA]</scope>
    <source>
        <strain evidence="1">LVBAO_FW01</strain>
        <tissue evidence="1">Leaves</tissue>
    </source>
</reference>
<gene>
    <name evidence="1" type="ORF">VNO77_27091</name>
</gene>
<sequence>MDQATEPKVIYTSTFDLTLAFWLFAYGSCPLAWRLYLWCIQCNLVGGCNKCNPHNSIWVTLPSSMANRCLNNSSSKAPMWPNLEPIHKAFQVHRRRLHQMDQLMVEGSACMDVLESSQSPLTKLTHVYSHVKDCASPSLLVGQSVICGEYVCVGLQLHHANPMHPEALS</sequence>
<name>A0AAN9KUR6_CANGL</name>
<dbReference type="Proteomes" id="UP001367508">
    <property type="component" value="Unassembled WGS sequence"/>
</dbReference>
<accession>A0AAN9KUR6</accession>
<comment type="caution">
    <text evidence="1">The sequence shown here is derived from an EMBL/GenBank/DDBJ whole genome shotgun (WGS) entry which is preliminary data.</text>
</comment>
<organism evidence="1 2">
    <name type="scientific">Canavalia gladiata</name>
    <name type="common">Sword bean</name>
    <name type="synonym">Dolichos gladiatus</name>
    <dbReference type="NCBI Taxonomy" id="3824"/>
    <lineage>
        <taxon>Eukaryota</taxon>
        <taxon>Viridiplantae</taxon>
        <taxon>Streptophyta</taxon>
        <taxon>Embryophyta</taxon>
        <taxon>Tracheophyta</taxon>
        <taxon>Spermatophyta</taxon>
        <taxon>Magnoliopsida</taxon>
        <taxon>eudicotyledons</taxon>
        <taxon>Gunneridae</taxon>
        <taxon>Pentapetalae</taxon>
        <taxon>rosids</taxon>
        <taxon>fabids</taxon>
        <taxon>Fabales</taxon>
        <taxon>Fabaceae</taxon>
        <taxon>Papilionoideae</taxon>
        <taxon>50 kb inversion clade</taxon>
        <taxon>NPAAA clade</taxon>
        <taxon>indigoferoid/millettioid clade</taxon>
        <taxon>Phaseoleae</taxon>
        <taxon>Canavalia</taxon>
    </lineage>
</organism>
<dbReference type="AlphaFoldDB" id="A0AAN9KUR6"/>
<evidence type="ECO:0000313" key="2">
    <source>
        <dbReference type="Proteomes" id="UP001367508"/>
    </source>
</evidence>
<proteinExistence type="predicted"/>
<keyword evidence="2" id="KW-1185">Reference proteome</keyword>
<dbReference type="EMBL" id="JAYMYQ010000006">
    <property type="protein sequence ID" value="KAK7323611.1"/>
    <property type="molecule type" value="Genomic_DNA"/>
</dbReference>
<evidence type="ECO:0000313" key="1">
    <source>
        <dbReference type="EMBL" id="KAK7323611.1"/>
    </source>
</evidence>
<protein>
    <submittedName>
        <fullName evidence="1">Uncharacterized protein</fullName>
    </submittedName>
</protein>